<dbReference type="Proteomes" id="UP000304947">
    <property type="component" value="Unassembled WGS sequence"/>
</dbReference>
<sequence length="429" mass="48305">MSTSSTGLIMGPLPAQHPAELFVHTMPRTNAHPVLHTGEHINKIIRYLHNDKRTLSVAVAVCKQWTWAGRHLLWNDVKPKEVAATVSSHRRQQYYATFIRILDFDWADAVFGSLNVSHLEFLNLQTLSLHEEHLKPRGPNVMLALITPALESLTIIADHGFIERAPEADAQWLKKLQHVAIKLSKLTMTFNICVTTEQLNAFFNSMPPLTHLALGDDVSETLSDEGVASIFANPHLEDLTLIRPITPSTMSRIRVACTKPLDKMRTLNLRFDDGAGHAASELFRLMPNVQNVYICLENKLGYWRHATDSIVFATLGSLKNITTLQIDLEPNIVLRETDLIALSPLKQLEVLSLCLTDEDAHFLNQINILARGQVLLEMLLGMTSLRERHIMLPGVVWAKPEEVEKYEALCREEGWNTEDETQVVAYPSA</sequence>
<dbReference type="EMBL" id="QZBU01002932">
    <property type="protein sequence ID" value="TIA30328.1"/>
    <property type="molecule type" value="Genomic_DNA"/>
</dbReference>
<organism evidence="1 2">
    <name type="scientific">Aureobasidium pullulans</name>
    <name type="common">Black yeast</name>
    <name type="synonym">Pullularia pullulans</name>
    <dbReference type="NCBI Taxonomy" id="5580"/>
    <lineage>
        <taxon>Eukaryota</taxon>
        <taxon>Fungi</taxon>
        <taxon>Dikarya</taxon>
        <taxon>Ascomycota</taxon>
        <taxon>Pezizomycotina</taxon>
        <taxon>Dothideomycetes</taxon>
        <taxon>Dothideomycetidae</taxon>
        <taxon>Dothideales</taxon>
        <taxon>Saccotheciaceae</taxon>
        <taxon>Aureobasidium</taxon>
    </lineage>
</organism>
<proteinExistence type="predicted"/>
<evidence type="ECO:0000313" key="2">
    <source>
        <dbReference type="Proteomes" id="UP000304947"/>
    </source>
</evidence>
<evidence type="ECO:0008006" key="3">
    <source>
        <dbReference type="Google" id="ProtNLM"/>
    </source>
</evidence>
<protein>
    <recommendedName>
        <fullName evidence="3">F-box domain-containing protein</fullName>
    </recommendedName>
</protein>
<dbReference type="SUPFAM" id="SSF52047">
    <property type="entry name" value="RNI-like"/>
    <property type="match status" value="1"/>
</dbReference>
<evidence type="ECO:0000313" key="1">
    <source>
        <dbReference type="EMBL" id="TIA30328.1"/>
    </source>
</evidence>
<dbReference type="InterPro" id="IPR032675">
    <property type="entry name" value="LRR_dom_sf"/>
</dbReference>
<name>A0A4T0BAJ7_AURPU</name>
<reference evidence="1 2" key="1">
    <citation type="submission" date="2018-10" db="EMBL/GenBank/DDBJ databases">
        <title>Fifty Aureobasidium pullulans genomes reveal a recombining polyextremotolerant generalist.</title>
        <authorList>
            <person name="Gostincar C."/>
            <person name="Turk M."/>
            <person name="Zajc J."/>
            <person name="Gunde-Cimerman N."/>
        </authorList>
    </citation>
    <scope>NUCLEOTIDE SEQUENCE [LARGE SCALE GENOMIC DNA]</scope>
    <source>
        <strain evidence="1 2">EXF-3380</strain>
    </source>
</reference>
<dbReference type="AlphaFoldDB" id="A0A4T0BAJ7"/>
<gene>
    <name evidence="1" type="ORF">D6C83_07184</name>
</gene>
<comment type="caution">
    <text evidence="1">The sequence shown here is derived from an EMBL/GenBank/DDBJ whole genome shotgun (WGS) entry which is preliminary data.</text>
</comment>
<dbReference type="Gene3D" id="3.80.10.10">
    <property type="entry name" value="Ribonuclease Inhibitor"/>
    <property type="match status" value="1"/>
</dbReference>
<accession>A0A4T0BAJ7</accession>